<dbReference type="InterPro" id="IPR045540">
    <property type="entry name" value="YegS/DAGK_C"/>
</dbReference>
<dbReference type="InterPro" id="IPR016064">
    <property type="entry name" value="NAD/diacylglycerol_kinase_sf"/>
</dbReference>
<dbReference type="Pfam" id="PF19279">
    <property type="entry name" value="YegS_C"/>
    <property type="match status" value="1"/>
</dbReference>
<dbReference type="SUPFAM" id="SSF111331">
    <property type="entry name" value="NAD kinase/diacylglycerol kinase-like"/>
    <property type="match status" value="1"/>
</dbReference>
<reference evidence="2 3" key="1">
    <citation type="submission" date="2019-12" db="EMBL/GenBank/DDBJ databases">
        <authorList>
            <person name="Huq M.A."/>
        </authorList>
    </citation>
    <scope>NUCLEOTIDE SEQUENCE [LARGE SCALE GENOMIC DNA]</scope>
    <source>
        <strain evidence="2 3">MAH-20</strain>
    </source>
</reference>
<keyword evidence="3" id="KW-1185">Reference proteome</keyword>
<proteinExistence type="predicted"/>
<gene>
    <name evidence="2" type="ORF">GON01_10310</name>
</gene>
<dbReference type="GO" id="GO:0019242">
    <property type="term" value="P:methylglyoxal biosynthetic process"/>
    <property type="evidence" value="ECO:0007669"/>
    <property type="project" value="InterPro"/>
</dbReference>
<organism evidence="2 3">
    <name type="scientific">Sphingomonas horti</name>
    <dbReference type="NCBI Taxonomy" id="2682842"/>
    <lineage>
        <taxon>Bacteria</taxon>
        <taxon>Pseudomonadati</taxon>
        <taxon>Pseudomonadota</taxon>
        <taxon>Alphaproteobacteria</taxon>
        <taxon>Sphingomonadales</taxon>
        <taxon>Sphingomonadaceae</taxon>
        <taxon>Sphingomonas</taxon>
    </lineage>
</organism>
<dbReference type="PROSITE" id="PS50146">
    <property type="entry name" value="DAGK"/>
    <property type="match status" value="1"/>
</dbReference>
<dbReference type="AlphaFoldDB" id="A0A6I4J2L2"/>
<protein>
    <submittedName>
        <fullName evidence="2">Diacylglycerol kinase</fullName>
    </submittedName>
</protein>
<dbReference type="Pfam" id="PF00781">
    <property type="entry name" value="DAGK_cat"/>
    <property type="match status" value="1"/>
</dbReference>
<dbReference type="Gene3D" id="2.60.200.40">
    <property type="match status" value="1"/>
</dbReference>
<dbReference type="InterPro" id="IPR001206">
    <property type="entry name" value="Diacylglycerol_kinase_cat_dom"/>
</dbReference>
<dbReference type="PANTHER" id="PTHR30492">
    <property type="entry name" value="METHYLGLYOXAL SYNTHASE"/>
    <property type="match status" value="1"/>
</dbReference>
<dbReference type="Gene3D" id="3.40.50.10330">
    <property type="entry name" value="Probable inorganic polyphosphate/atp-NAD kinase, domain 1"/>
    <property type="match status" value="1"/>
</dbReference>
<keyword evidence="2" id="KW-0418">Kinase</keyword>
<dbReference type="EMBL" id="WQMS01000013">
    <property type="protein sequence ID" value="MVO78323.1"/>
    <property type="molecule type" value="Genomic_DNA"/>
</dbReference>
<evidence type="ECO:0000259" key="1">
    <source>
        <dbReference type="PROSITE" id="PS50146"/>
    </source>
</evidence>
<feature type="domain" description="DAGKc" evidence="1">
    <location>
        <begin position="5"/>
        <end position="134"/>
    </location>
</feature>
<dbReference type="RefSeq" id="WP_157027285.1">
    <property type="nucleotide sequence ID" value="NZ_WQMS01000013.1"/>
</dbReference>
<evidence type="ECO:0000313" key="3">
    <source>
        <dbReference type="Proteomes" id="UP000441389"/>
    </source>
</evidence>
<dbReference type="PANTHER" id="PTHR30492:SF0">
    <property type="entry name" value="METHYLGLYOXAL SYNTHASE"/>
    <property type="match status" value="1"/>
</dbReference>
<dbReference type="InterPro" id="IPR017438">
    <property type="entry name" value="ATP-NAD_kinase_N"/>
</dbReference>
<dbReference type="Proteomes" id="UP000441389">
    <property type="component" value="Unassembled WGS sequence"/>
</dbReference>
<name>A0A6I4J2L2_9SPHN</name>
<dbReference type="GO" id="GO:0016301">
    <property type="term" value="F:kinase activity"/>
    <property type="evidence" value="ECO:0007669"/>
    <property type="project" value="UniProtKB-KW"/>
</dbReference>
<sequence length="293" mass="31797">MPVKQLPKRAALVVNAQSRKGRDLFAQACALLKARGIELLEAHAVRDPKQLRPTIRRVLAADPPMVIVGGGDGTLSSTVDDFVAHDTVFALLPLGTANSFARTLGIPLELEGAIDVIACGQRRRIDLGMIDADYFANAAAIGMSPLIAETIPHNLKRYLGRVGYLGWAAIQFLRFRPFKLTVGNETIDAVEVRIANGRFHGGTELVDDARLDSGEIVVQAVLGDSRHRLVWSWAASIFRLRARKRTVREFHGVELRIATDPPLPISIDGEVLAHTPCTARVAAGIIEVAAPRS</sequence>
<keyword evidence="2" id="KW-0808">Transferase</keyword>
<dbReference type="GO" id="GO:0008929">
    <property type="term" value="F:methylglyoxal synthase activity"/>
    <property type="evidence" value="ECO:0007669"/>
    <property type="project" value="InterPro"/>
</dbReference>
<evidence type="ECO:0000313" key="2">
    <source>
        <dbReference type="EMBL" id="MVO78323.1"/>
    </source>
</evidence>
<dbReference type="GO" id="GO:0005829">
    <property type="term" value="C:cytosol"/>
    <property type="evidence" value="ECO:0007669"/>
    <property type="project" value="TreeGrafter"/>
</dbReference>
<comment type="caution">
    <text evidence="2">The sequence shown here is derived from an EMBL/GenBank/DDBJ whole genome shotgun (WGS) entry which is preliminary data.</text>
</comment>
<dbReference type="InterPro" id="IPR004363">
    <property type="entry name" value="Methylgl_synth"/>
</dbReference>
<accession>A0A6I4J2L2</accession>
<dbReference type="SMART" id="SM00046">
    <property type="entry name" value="DAGKc"/>
    <property type="match status" value="1"/>
</dbReference>